<dbReference type="Gene3D" id="3.90.550.10">
    <property type="entry name" value="Spore Coat Polysaccharide Biosynthesis Protein SpsA, Chain A"/>
    <property type="match status" value="1"/>
</dbReference>
<evidence type="ECO:0000256" key="1">
    <source>
        <dbReference type="ARBA" id="ARBA00001936"/>
    </source>
</evidence>
<dbReference type="GO" id="GO:0031982">
    <property type="term" value="C:vesicle"/>
    <property type="evidence" value="ECO:0007669"/>
    <property type="project" value="TreeGrafter"/>
</dbReference>
<comment type="cofactor">
    <cofactor evidence="1">
        <name>Mn(2+)</name>
        <dbReference type="ChEBI" id="CHEBI:29035"/>
    </cofactor>
</comment>
<keyword evidence="5" id="KW-0808">Transferase</keyword>
<dbReference type="GO" id="GO:0005794">
    <property type="term" value="C:Golgi apparatus"/>
    <property type="evidence" value="ECO:0007669"/>
    <property type="project" value="TreeGrafter"/>
</dbReference>
<evidence type="ECO:0000313" key="9">
    <source>
        <dbReference type="RefSeq" id="XP_025715838.1"/>
    </source>
</evidence>
<gene>
    <name evidence="9" type="primary">LOC112814496</name>
</gene>
<evidence type="ECO:0000256" key="3">
    <source>
        <dbReference type="ARBA" id="ARBA00010413"/>
    </source>
</evidence>
<keyword evidence="6" id="KW-0812">Transmembrane</keyword>
<evidence type="ECO:0000256" key="4">
    <source>
        <dbReference type="ARBA" id="ARBA00022676"/>
    </source>
</evidence>
<keyword evidence="8" id="KW-1185">Reference proteome</keyword>
<dbReference type="PANTHER" id="PTHR10462:SF55">
    <property type="entry name" value="HISTO-BLOOD GROUP ABO SYSTEM TRANSFERASE 1"/>
    <property type="match status" value="1"/>
</dbReference>
<dbReference type="Pfam" id="PF03414">
    <property type="entry name" value="Glyco_transf_6"/>
    <property type="match status" value="1"/>
</dbReference>
<reference key="1">
    <citation type="submission" date="2019-01" db="UniProtKB">
        <authorList>
            <consortium name="RefSeq"/>
        </authorList>
    </citation>
    <scope>IDENTIFICATION</scope>
</reference>
<evidence type="ECO:0000313" key="8">
    <source>
        <dbReference type="Proteomes" id="UP000286641"/>
    </source>
</evidence>
<feature type="binding site" evidence="7">
    <location>
        <position position="113"/>
    </location>
    <ligand>
        <name>an alpha-L-fucosyl-(1-&gt;2)-beta-D-galactosyl derivative</name>
        <dbReference type="ChEBI" id="CHEBI:140327"/>
    </ligand>
</feature>
<dbReference type="InParanoid" id="A0A3Q7N3Q3"/>
<name>A0A3Q7N3Q3_CALUR</name>
<feature type="non-terminal residue" evidence="9">
    <location>
        <position position="134"/>
    </location>
</feature>
<sequence length="134" mass="15492">MKFWDHVGMEILSPLFGTPQLGFYWAAPEDFSYEHWPQSQTDIPRDQGNLYYMGAFIGELVVEFPQLTLACHQVMGVNWANVIEAMWPNKSHLNRYLLGHRATKLLSPEDLRDPRLLGWPPHHSQGHEEAEIHG</sequence>
<evidence type="ECO:0000256" key="6">
    <source>
        <dbReference type="ARBA" id="ARBA00022968"/>
    </source>
</evidence>
<dbReference type="AlphaFoldDB" id="A0A3Q7N3Q3"/>
<evidence type="ECO:0000256" key="5">
    <source>
        <dbReference type="ARBA" id="ARBA00022679"/>
    </source>
</evidence>
<reference evidence="9" key="2">
    <citation type="submission" date="2025-08" db="UniProtKB">
        <authorList>
            <consortium name="RefSeq"/>
        </authorList>
    </citation>
    <scope>IDENTIFICATION</scope>
    <source>
        <tissue evidence="9">Blood</tissue>
    </source>
</reference>
<protein>
    <submittedName>
        <fullName evidence="9">Histo-blood group ABO system transferase-like</fullName>
    </submittedName>
</protein>
<evidence type="ECO:0000256" key="7">
    <source>
        <dbReference type="PIRSR" id="PIRSR605076-2"/>
    </source>
</evidence>
<proteinExistence type="inferred from homology"/>
<dbReference type="SUPFAM" id="SSF53448">
    <property type="entry name" value="Nucleotide-diphospho-sugar transferases"/>
    <property type="match status" value="1"/>
</dbReference>
<dbReference type="Proteomes" id="UP000286641">
    <property type="component" value="Unplaced"/>
</dbReference>
<accession>A0A3Q7N3Q3</accession>
<dbReference type="GO" id="GO:0016020">
    <property type="term" value="C:membrane"/>
    <property type="evidence" value="ECO:0007669"/>
    <property type="project" value="UniProtKB-SubCell"/>
</dbReference>
<dbReference type="InterPro" id="IPR029044">
    <property type="entry name" value="Nucleotide-diphossugar_trans"/>
</dbReference>
<dbReference type="RefSeq" id="XP_025715838.1">
    <property type="nucleotide sequence ID" value="XM_025860053.1"/>
</dbReference>
<comment type="subcellular location">
    <subcellularLocation>
        <location evidence="2">Membrane</location>
        <topology evidence="2">Single-pass type II membrane protein</topology>
    </subcellularLocation>
</comment>
<keyword evidence="6" id="KW-0735">Signal-anchor</keyword>
<keyword evidence="4" id="KW-0328">Glycosyltransferase</keyword>
<dbReference type="InterPro" id="IPR005076">
    <property type="entry name" value="Glyco_trans_6"/>
</dbReference>
<dbReference type="PANTHER" id="PTHR10462">
    <property type="entry name" value="GLYCOSYLTRANSFERASE-RELATED"/>
    <property type="match status" value="1"/>
</dbReference>
<evidence type="ECO:0000256" key="2">
    <source>
        <dbReference type="ARBA" id="ARBA00004606"/>
    </source>
</evidence>
<comment type="similarity">
    <text evidence="3">Belongs to the glycosyltransferase 6 family.</text>
</comment>
<dbReference type="GO" id="GO:0005975">
    <property type="term" value="P:carbohydrate metabolic process"/>
    <property type="evidence" value="ECO:0007669"/>
    <property type="project" value="InterPro"/>
</dbReference>
<organism evidence="8 9">
    <name type="scientific">Callorhinus ursinus</name>
    <name type="common">Northern fur seal</name>
    <dbReference type="NCBI Taxonomy" id="34884"/>
    <lineage>
        <taxon>Eukaryota</taxon>
        <taxon>Metazoa</taxon>
        <taxon>Chordata</taxon>
        <taxon>Craniata</taxon>
        <taxon>Vertebrata</taxon>
        <taxon>Euteleostomi</taxon>
        <taxon>Mammalia</taxon>
        <taxon>Eutheria</taxon>
        <taxon>Laurasiatheria</taxon>
        <taxon>Carnivora</taxon>
        <taxon>Caniformia</taxon>
        <taxon>Pinnipedia</taxon>
        <taxon>Otariidae</taxon>
        <taxon>Callorhinus</taxon>
    </lineage>
</organism>
<dbReference type="GO" id="GO:0016758">
    <property type="term" value="F:hexosyltransferase activity"/>
    <property type="evidence" value="ECO:0007669"/>
    <property type="project" value="InterPro"/>
</dbReference>